<evidence type="ECO:0000313" key="2">
    <source>
        <dbReference type="Proteomes" id="UP000185984"/>
    </source>
</evidence>
<protein>
    <submittedName>
        <fullName evidence="1">Uncharacterized protein</fullName>
    </submittedName>
</protein>
<reference evidence="1 2" key="1">
    <citation type="submission" date="2016-11" db="EMBL/GenBank/DDBJ databases">
        <title>Draft Genome Sequences of Nine Cyanobacterial Strains from Diverse Habitats.</title>
        <authorList>
            <person name="Zhu T."/>
            <person name="Hou S."/>
            <person name="Lu X."/>
            <person name="Hess W.R."/>
        </authorList>
    </citation>
    <scope>NUCLEOTIDE SEQUENCE [LARGE SCALE GENOMIC DNA]</scope>
    <source>
        <strain evidence="1 2">5.2 s.c.1</strain>
    </source>
</reference>
<keyword evidence="2" id="KW-1185">Reference proteome</keyword>
<dbReference type="SUPFAM" id="SSF53098">
    <property type="entry name" value="Ribonuclease H-like"/>
    <property type="match status" value="1"/>
</dbReference>
<name>A0A1U7HJZ8_9CHRO</name>
<dbReference type="Proteomes" id="UP000185984">
    <property type="component" value="Unassembled WGS sequence"/>
</dbReference>
<proteinExistence type="predicted"/>
<evidence type="ECO:0000313" key="1">
    <source>
        <dbReference type="EMBL" id="OKH23912.1"/>
    </source>
</evidence>
<comment type="caution">
    <text evidence="1">The sequence shown here is derived from an EMBL/GenBank/DDBJ whole genome shotgun (WGS) entry which is preliminary data.</text>
</comment>
<dbReference type="InterPro" id="IPR039365">
    <property type="entry name" value="IS701-like"/>
</dbReference>
<organism evidence="1 2">
    <name type="scientific">Chroogloeocystis siderophila 5.2 s.c.1</name>
    <dbReference type="NCBI Taxonomy" id="247279"/>
    <lineage>
        <taxon>Bacteria</taxon>
        <taxon>Bacillati</taxon>
        <taxon>Cyanobacteriota</taxon>
        <taxon>Cyanophyceae</taxon>
        <taxon>Oscillatoriophycideae</taxon>
        <taxon>Chroococcales</taxon>
        <taxon>Chroococcaceae</taxon>
        <taxon>Chroogloeocystis</taxon>
    </lineage>
</organism>
<accession>A0A1U7HJZ8</accession>
<dbReference type="AlphaFoldDB" id="A0A1U7HJZ8"/>
<dbReference type="PANTHER" id="PTHR33627">
    <property type="entry name" value="TRANSPOSASE"/>
    <property type="match status" value="1"/>
</dbReference>
<dbReference type="STRING" id="247279.NIES1031_16570"/>
<gene>
    <name evidence="1" type="ORF">NIES1031_16570</name>
</gene>
<dbReference type="InterPro" id="IPR012337">
    <property type="entry name" value="RNaseH-like_sf"/>
</dbReference>
<dbReference type="EMBL" id="MRCC01000014">
    <property type="protein sequence ID" value="OKH23912.1"/>
    <property type="molecule type" value="Genomic_DNA"/>
</dbReference>
<sequence>MLMPKEQRVRTNRWKAFDRIFSNGKSEVRYLQEIIFGKRRDWRYWTITTDPVELLPQSLDKEIGNLYGLRTWIEYGFKHCKNYLGWADFRMTHYKQIERWREVVESAYLMVSLQFNGLKVDDYSDSNLNQLTLLNRLKQHPCWCEATGMTQFHYNVLLYMDETATTTLIAWRDWKQQPLSVADVQHHLLEAEPEIFGITNVTNSRVNAAVKTVDWLFHQTSPKTVERMREALDSTELAIDPQDWWDLESVLPYGVEIAWSKQTQTGGYDVVLIRQKRQEVDLLIAQ</sequence>
<dbReference type="PANTHER" id="PTHR33627:SF1">
    <property type="entry name" value="TRANSPOSASE"/>
    <property type="match status" value="1"/>
</dbReference>